<dbReference type="InterPro" id="IPR009053">
    <property type="entry name" value="Prefoldin"/>
</dbReference>
<protein>
    <submittedName>
        <fullName evidence="2">Prefoldin subunit</fullName>
    </submittedName>
</protein>
<dbReference type="EMBL" id="AP028914">
    <property type="protein sequence ID" value="BES95063.1"/>
    <property type="molecule type" value="Genomic_DNA"/>
</dbReference>
<organism evidence="2 3">
    <name type="scientific">Nesidiocoris tenuis</name>
    <dbReference type="NCBI Taxonomy" id="355587"/>
    <lineage>
        <taxon>Eukaryota</taxon>
        <taxon>Metazoa</taxon>
        <taxon>Ecdysozoa</taxon>
        <taxon>Arthropoda</taxon>
        <taxon>Hexapoda</taxon>
        <taxon>Insecta</taxon>
        <taxon>Pterygota</taxon>
        <taxon>Neoptera</taxon>
        <taxon>Paraneoptera</taxon>
        <taxon>Hemiptera</taxon>
        <taxon>Heteroptera</taxon>
        <taxon>Panheteroptera</taxon>
        <taxon>Cimicomorpha</taxon>
        <taxon>Miridae</taxon>
        <taxon>Dicyphina</taxon>
        <taxon>Nesidiocoris</taxon>
    </lineage>
</organism>
<keyword evidence="3" id="KW-1185">Reference proteome</keyword>
<dbReference type="PANTHER" id="PTHR12674">
    <property type="entry name" value="PREFOLDIN SUBUNIT 5"/>
    <property type="match status" value="1"/>
</dbReference>
<name>A0ABN7ASY2_9HEMI</name>
<dbReference type="InterPro" id="IPR011599">
    <property type="entry name" value="PFD_alpha_archaea"/>
</dbReference>
<dbReference type="InterPro" id="IPR004127">
    <property type="entry name" value="Prefoldin_subunit_alpha"/>
</dbReference>
<reference evidence="2 3" key="1">
    <citation type="submission" date="2023-09" db="EMBL/GenBank/DDBJ databases">
        <title>Nesidiocoris tenuis whole genome shotgun sequence.</title>
        <authorList>
            <person name="Shibata T."/>
            <person name="Shimoda M."/>
            <person name="Kobayashi T."/>
            <person name="Uehara T."/>
        </authorList>
    </citation>
    <scope>NUCLEOTIDE SEQUENCE [LARGE SCALE GENOMIC DNA]</scope>
    <source>
        <strain evidence="2 3">Japan</strain>
    </source>
</reference>
<dbReference type="CDD" id="cd23157">
    <property type="entry name" value="Prefoldin_5"/>
    <property type="match status" value="1"/>
</dbReference>
<gene>
    <name evidence="2" type="ORF">NTJ_07872</name>
</gene>
<proteinExistence type="inferred from homology"/>
<comment type="similarity">
    <text evidence="1">Belongs to the prefoldin subunit alpha family.</text>
</comment>
<accession>A0ABN7ASY2</accession>
<dbReference type="Gene3D" id="1.10.287.370">
    <property type="match status" value="1"/>
</dbReference>
<dbReference type="Proteomes" id="UP001307889">
    <property type="component" value="Chromosome 6"/>
</dbReference>
<evidence type="ECO:0000256" key="1">
    <source>
        <dbReference type="ARBA" id="ARBA00010048"/>
    </source>
</evidence>
<evidence type="ECO:0000313" key="2">
    <source>
        <dbReference type="EMBL" id="BES95063.1"/>
    </source>
</evidence>
<dbReference type="PANTHER" id="PTHR12674:SF2">
    <property type="entry name" value="PREFOLDIN SUBUNIT 5"/>
    <property type="match status" value="1"/>
</dbReference>
<evidence type="ECO:0000313" key="3">
    <source>
        <dbReference type="Proteomes" id="UP001307889"/>
    </source>
</evidence>
<dbReference type="NCBIfam" id="TIGR00293">
    <property type="entry name" value="prefoldin subunit alpha"/>
    <property type="match status" value="1"/>
</dbReference>
<dbReference type="Pfam" id="PF02996">
    <property type="entry name" value="Prefoldin"/>
    <property type="match status" value="1"/>
</dbReference>
<dbReference type="SUPFAM" id="SSF46579">
    <property type="entry name" value="Prefoldin"/>
    <property type="match status" value="1"/>
</dbReference>
<sequence>MSSKKEPELQQIELIKLSLPNLTQLKKQLDQEISLFQESMQTLKIAQTKYSDSQEALKKISPEVKDTRIMVPLTGSMFVRGTFKDTKRVLVDVGTGYYLKIGMDDARDFFKRKVAFVTEQMEKIQKLGMERSKAREAVMAVMEAKIAAQINSQKTVAAT</sequence>